<keyword evidence="9" id="KW-0119">Carbohydrate metabolism</keyword>
<organism evidence="15 16">
    <name type="scientific">Mycoplasmopsis alligatoris A21JP2</name>
    <dbReference type="NCBI Taxonomy" id="747682"/>
    <lineage>
        <taxon>Bacteria</taxon>
        <taxon>Bacillati</taxon>
        <taxon>Mycoplasmatota</taxon>
        <taxon>Mycoplasmoidales</taxon>
        <taxon>Metamycoplasmataceae</taxon>
        <taxon>Mycoplasmopsis</taxon>
    </lineage>
</organism>
<proteinExistence type="inferred from homology"/>
<dbReference type="PRINTS" id="PR00146">
    <property type="entry name" value="DHPICSNTHASE"/>
</dbReference>
<comment type="caution">
    <text evidence="15">The sequence shown here is derived from an EMBL/GenBank/DDBJ whole genome shotgun (WGS) entry which is preliminary data.</text>
</comment>
<dbReference type="GO" id="GO:0008747">
    <property type="term" value="F:N-acetylneuraminate lyase activity"/>
    <property type="evidence" value="ECO:0007669"/>
    <property type="project" value="UniProtKB-EC"/>
</dbReference>
<comment type="pathway">
    <text evidence="2">Amino-sugar metabolism; N-acetylneuraminate degradation.</text>
</comment>
<dbReference type="PANTHER" id="PTHR42849:SF1">
    <property type="entry name" value="N-ACETYLNEURAMINATE LYASE"/>
    <property type="match status" value="1"/>
</dbReference>
<comment type="catalytic activity">
    <reaction evidence="11">
        <text>aceneuramate = aldehydo-N-acetyl-D-mannosamine + pyruvate</text>
        <dbReference type="Rhea" id="RHEA:23296"/>
        <dbReference type="ChEBI" id="CHEBI:15361"/>
        <dbReference type="ChEBI" id="CHEBI:17122"/>
        <dbReference type="ChEBI" id="CHEBI:173083"/>
        <dbReference type="EC" id="4.1.3.3"/>
    </reaction>
</comment>
<dbReference type="GO" id="GO:0005829">
    <property type="term" value="C:cytosol"/>
    <property type="evidence" value="ECO:0007669"/>
    <property type="project" value="TreeGrafter"/>
</dbReference>
<dbReference type="EMBL" id="ADNC01000007">
    <property type="protein sequence ID" value="EFF41711.1"/>
    <property type="molecule type" value="Genomic_DNA"/>
</dbReference>
<keyword evidence="16" id="KW-1185">Reference proteome</keyword>
<dbReference type="EC" id="4.1.3.3" evidence="5"/>
<dbReference type="AlphaFoldDB" id="D4XVE3"/>
<dbReference type="PIRSF" id="PIRSF001365">
    <property type="entry name" value="DHDPS"/>
    <property type="match status" value="1"/>
</dbReference>
<feature type="binding site" evidence="14">
    <location>
        <position position="206"/>
    </location>
    <ligand>
        <name>pyruvate</name>
        <dbReference type="ChEBI" id="CHEBI:15361"/>
    </ligand>
</feature>
<evidence type="ECO:0000313" key="15">
    <source>
        <dbReference type="EMBL" id="EFF41711.1"/>
    </source>
</evidence>
<evidence type="ECO:0000313" key="16">
    <source>
        <dbReference type="Proteomes" id="UP000004757"/>
    </source>
</evidence>
<protein>
    <recommendedName>
        <fullName evidence="10">N-acetylneuraminate lyase</fullName>
        <ecNumber evidence="5">4.1.3.3</ecNumber>
    </recommendedName>
</protein>
<dbReference type="InterPro" id="IPR013785">
    <property type="entry name" value="Aldolase_TIM"/>
</dbReference>
<name>D4XVE3_9BACT</name>
<evidence type="ECO:0000256" key="4">
    <source>
        <dbReference type="ARBA" id="ARBA00011881"/>
    </source>
</evidence>
<feature type="active site" description="Schiff-base intermediate with substrate" evidence="13">
    <location>
        <position position="164"/>
    </location>
</feature>
<dbReference type="InterPro" id="IPR002220">
    <property type="entry name" value="DapA-like"/>
</dbReference>
<evidence type="ECO:0000256" key="11">
    <source>
        <dbReference type="ARBA" id="ARBA00044906"/>
    </source>
</evidence>
<keyword evidence="6" id="KW-0963">Cytoplasm</keyword>
<dbReference type="Proteomes" id="UP000004757">
    <property type="component" value="Unassembled WGS sequence"/>
</dbReference>
<dbReference type="Pfam" id="PF00701">
    <property type="entry name" value="DHDPS"/>
    <property type="match status" value="1"/>
</dbReference>
<dbReference type="OrthoDB" id="9782828at2"/>
<keyword evidence="7 12" id="KW-0456">Lyase</keyword>
<dbReference type="GO" id="GO:0019262">
    <property type="term" value="P:N-acetylneuraminate catabolic process"/>
    <property type="evidence" value="ECO:0007669"/>
    <property type="project" value="TreeGrafter"/>
</dbReference>
<keyword evidence="8" id="KW-0704">Schiff base</keyword>
<gene>
    <name evidence="15" type="ORF">MALL_0639</name>
</gene>
<dbReference type="PANTHER" id="PTHR42849">
    <property type="entry name" value="N-ACETYLNEURAMINATE LYASE"/>
    <property type="match status" value="1"/>
</dbReference>
<evidence type="ECO:0000256" key="13">
    <source>
        <dbReference type="PIRSR" id="PIRSR001365-1"/>
    </source>
</evidence>
<evidence type="ECO:0000256" key="12">
    <source>
        <dbReference type="PIRNR" id="PIRNR001365"/>
    </source>
</evidence>
<feature type="active site" description="Proton donor/acceptor" evidence="13">
    <location>
        <position position="136"/>
    </location>
</feature>
<dbReference type="RefSeq" id="WP_005683426.1">
    <property type="nucleotide sequence ID" value="NZ_ADNC01000007.1"/>
</dbReference>
<dbReference type="Gene3D" id="3.20.20.70">
    <property type="entry name" value="Aldolase class I"/>
    <property type="match status" value="1"/>
</dbReference>
<dbReference type="NCBIfam" id="NF003164">
    <property type="entry name" value="PRK04147.1"/>
    <property type="match status" value="1"/>
</dbReference>
<evidence type="ECO:0000256" key="9">
    <source>
        <dbReference type="ARBA" id="ARBA00023277"/>
    </source>
</evidence>
<reference evidence="15 16" key="1">
    <citation type="submission" date="2010-03" db="EMBL/GenBank/DDBJ databases">
        <authorList>
            <person name="Glass J.I."/>
            <person name="Benders G.A."/>
            <person name="Durkin A.S."/>
            <person name="Farmerie W.G."/>
            <person name="Hlavinka K."/>
            <person name="Hostetler J."/>
            <person name="Jackson J."/>
            <person name="May M.A."/>
            <person name="Miller R.H."/>
            <person name="Paralanov V."/>
            <person name="Radune D."/>
            <person name="Szczypinski B."/>
            <person name="Brown D.R."/>
        </authorList>
    </citation>
    <scope>NUCLEOTIDE SEQUENCE [LARGE SCALE GENOMIC DNA]</scope>
    <source>
        <strain evidence="15 16">A21JP2</strain>
    </source>
</reference>
<dbReference type="STRING" id="747682.MALL_0639"/>
<dbReference type="SUPFAM" id="SSF51569">
    <property type="entry name" value="Aldolase"/>
    <property type="match status" value="1"/>
</dbReference>
<evidence type="ECO:0000256" key="8">
    <source>
        <dbReference type="ARBA" id="ARBA00023270"/>
    </source>
</evidence>
<comment type="subunit">
    <text evidence="4">Homotetramer.</text>
</comment>
<dbReference type="InterPro" id="IPR005264">
    <property type="entry name" value="NanA"/>
</dbReference>
<sequence>MKKYEGIFPALVTPFDKNGKVDHGALEKIVNYLIEKQKVDGIYLTGSTGEFLLLSAQERCEIFKTVAKANKKRVTLIAQVGTLNVDEVEVMTKCAEKLEFDAISAITPYYYGFSFEEVKQYYQKISEFSSLPMFIYYLPQLAGSKLGIEQFGELLRIKNVVGCKFGATDVYMFERLIAKYGKQKVFMFAWDEALASGLLIGAKGFIGSTYNVNALAVREMIDLFNAAKFDKLREKMHVYNDYINAVVSKGLMQTLKAIMRLEGIEAGYNKLPFRKIDEKELEEYAKFIKKEYLSK</sequence>
<dbReference type="CDD" id="cd00954">
    <property type="entry name" value="NAL"/>
    <property type="match status" value="1"/>
</dbReference>
<evidence type="ECO:0000256" key="5">
    <source>
        <dbReference type="ARBA" id="ARBA00012911"/>
    </source>
</evidence>
<dbReference type="PROSITE" id="PS00665">
    <property type="entry name" value="DHDPS_1"/>
    <property type="match status" value="1"/>
</dbReference>
<evidence type="ECO:0000256" key="2">
    <source>
        <dbReference type="ARBA" id="ARBA00004878"/>
    </source>
</evidence>
<feature type="binding site" evidence="14">
    <location>
        <position position="48"/>
    </location>
    <ligand>
        <name>pyruvate</name>
        <dbReference type="ChEBI" id="CHEBI:15361"/>
    </ligand>
</feature>
<comment type="subcellular location">
    <subcellularLocation>
        <location evidence="1">Cytoplasm</location>
    </subcellularLocation>
</comment>
<dbReference type="GO" id="GO:0005975">
    <property type="term" value="P:carbohydrate metabolic process"/>
    <property type="evidence" value="ECO:0007669"/>
    <property type="project" value="InterPro"/>
</dbReference>
<dbReference type="InterPro" id="IPR020624">
    <property type="entry name" value="Schiff_base-form_aldolases_CS"/>
</dbReference>
<dbReference type="eggNOG" id="COG0329">
    <property type="taxonomic scope" value="Bacteria"/>
</dbReference>
<evidence type="ECO:0000256" key="1">
    <source>
        <dbReference type="ARBA" id="ARBA00004496"/>
    </source>
</evidence>
<evidence type="ECO:0000256" key="3">
    <source>
        <dbReference type="ARBA" id="ARBA00006324"/>
    </source>
</evidence>
<dbReference type="SMART" id="SM01130">
    <property type="entry name" value="DHDPS"/>
    <property type="match status" value="1"/>
</dbReference>
<evidence type="ECO:0000256" key="14">
    <source>
        <dbReference type="PIRSR" id="PIRSR001365-2"/>
    </source>
</evidence>
<evidence type="ECO:0000256" key="6">
    <source>
        <dbReference type="ARBA" id="ARBA00022490"/>
    </source>
</evidence>
<evidence type="ECO:0000256" key="10">
    <source>
        <dbReference type="ARBA" id="ARBA00039936"/>
    </source>
</evidence>
<evidence type="ECO:0000256" key="7">
    <source>
        <dbReference type="ARBA" id="ARBA00023239"/>
    </source>
</evidence>
<comment type="similarity">
    <text evidence="3">Belongs to the DapA family. NanA subfamily.</text>
</comment>
<accession>D4XVE3</accession>